<dbReference type="EMBL" id="JAACXV010000044">
    <property type="protein sequence ID" value="KAF7285768.1"/>
    <property type="molecule type" value="Genomic_DNA"/>
</dbReference>
<gene>
    <name evidence="1" type="ORF">GWI33_009953</name>
</gene>
<comment type="caution">
    <text evidence="1">The sequence shown here is derived from an EMBL/GenBank/DDBJ whole genome shotgun (WGS) entry which is preliminary data.</text>
</comment>
<organism evidence="1 2">
    <name type="scientific">Rhynchophorus ferrugineus</name>
    <name type="common">Red palm weevil</name>
    <name type="synonym">Curculio ferrugineus</name>
    <dbReference type="NCBI Taxonomy" id="354439"/>
    <lineage>
        <taxon>Eukaryota</taxon>
        <taxon>Metazoa</taxon>
        <taxon>Ecdysozoa</taxon>
        <taxon>Arthropoda</taxon>
        <taxon>Hexapoda</taxon>
        <taxon>Insecta</taxon>
        <taxon>Pterygota</taxon>
        <taxon>Neoptera</taxon>
        <taxon>Endopterygota</taxon>
        <taxon>Coleoptera</taxon>
        <taxon>Polyphaga</taxon>
        <taxon>Cucujiformia</taxon>
        <taxon>Curculionidae</taxon>
        <taxon>Dryophthorinae</taxon>
        <taxon>Rhynchophorus</taxon>
    </lineage>
</organism>
<keyword evidence="2" id="KW-1185">Reference proteome</keyword>
<accession>A0A834IVC2</accession>
<sequence length="72" mass="7637">MLRGNGNIVKSNAGGKSAAPLFYLTLAVGKLNFGGIRPSAPDLALTARGGIRSTEMGIVQKRRNSMENYLSQ</sequence>
<evidence type="ECO:0000313" key="1">
    <source>
        <dbReference type="EMBL" id="KAF7285768.1"/>
    </source>
</evidence>
<proteinExistence type="predicted"/>
<dbReference type="Proteomes" id="UP000625711">
    <property type="component" value="Unassembled WGS sequence"/>
</dbReference>
<dbReference type="AlphaFoldDB" id="A0A834IVC2"/>
<protein>
    <submittedName>
        <fullName evidence="1">Uncharacterized protein</fullName>
    </submittedName>
</protein>
<reference evidence="1" key="1">
    <citation type="submission" date="2020-08" db="EMBL/GenBank/DDBJ databases">
        <title>Genome sequencing and assembly of the red palm weevil Rhynchophorus ferrugineus.</title>
        <authorList>
            <person name="Dias G.B."/>
            <person name="Bergman C.M."/>
            <person name="Manee M."/>
        </authorList>
    </citation>
    <scope>NUCLEOTIDE SEQUENCE</scope>
    <source>
        <strain evidence="1">AA-2017</strain>
        <tissue evidence="1">Whole larva</tissue>
    </source>
</reference>
<evidence type="ECO:0000313" key="2">
    <source>
        <dbReference type="Proteomes" id="UP000625711"/>
    </source>
</evidence>
<name>A0A834IVC2_RHYFE</name>